<name>A0A9Q3ERL1_9BASI</name>
<keyword evidence="3" id="KW-1185">Reference proteome</keyword>
<feature type="region of interest" description="Disordered" evidence="1">
    <location>
        <begin position="79"/>
        <end position="113"/>
    </location>
</feature>
<protein>
    <submittedName>
        <fullName evidence="2">Uncharacterized protein</fullName>
    </submittedName>
</protein>
<accession>A0A9Q3ERL1</accession>
<dbReference type="AlphaFoldDB" id="A0A9Q3ERL1"/>
<organism evidence="2 3">
    <name type="scientific">Austropuccinia psidii MF-1</name>
    <dbReference type="NCBI Taxonomy" id="1389203"/>
    <lineage>
        <taxon>Eukaryota</taxon>
        <taxon>Fungi</taxon>
        <taxon>Dikarya</taxon>
        <taxon>Basidiomycota</taxon>
        <taxon>Pucciniomycotina</taxon>
        <taxon>Pucciniomycetes</taxon>
        <taxon>Pucciniales</taxon>
        <taxon>Sphaerophragmiaceae</taxon>
        <taxon>Austropuccinia</taxon>
    </lineage>
</organism>
<feature type="compositionally biased region" description="Low complexity" evidence="1">
    <location>
        <begin position="102"/>
        <end position="113"/>
    </location>
</feature>
<gene>
    <name evidence="2" type="ORF">O181_066786</name>
</gene>
<evidence type="ECO:0000313" key="2">
    <source>
        <dbReference type="EMBL" id="MBW0527071.1"/>
    </source>
</evidence>
<sequence length="113" mass="13567">MRVHKLLKDVFTWSMENKLLTIAASWEEVIITTQKICLKQIPWMDLMEEMKVWNPKRNFKVLEERETRIRENQESIKDIKSSLYMEEPSQIQEPPGREEEIPSFPQQSSSFRP</sequence>
<evidence type="ECO:0000256" key="1">
    <source>
        <dbReference type="SAM" id="MobiDB-lite"/>
    </source>
</evidence>
<comment type="caution">
    <text evidence="2">The sequence shown here is derived from an EMBL/GenBank/DDBJ whole genome shotgun (WGS) entry which is preliminary data.</text>
</comment>
<dbReference type="Proteomes" id="UP000765509">
    <property type="component" value="Unassembled WGS sequence"/>
</dbReference>
<dbReference type="EMBL" id="AVOT02033205">
    <property type="protein sequence ID" value="MBW0527071.1"/>
    <property type="molecule type" value="Genomic_DNA"/>
</dbReference>
<proteinExistence type="predicted"/>
<reference evidence="2" key="1">
    <citation type="submission" date="2021-03" db="EMBL/GenBank/DDBJ databases">
        <title>Draft genome sequence of rust myrtle Austropuccinia psidii MF-1, a brazilian biotype.</title>
        <authorList>
            <person name="Quecine M.C."/>
            <person name="Pachon D.M.R."/>
            <person name="Bonatelli M.L."/>
            <person name="Correr F.H."/>
            <person name="Franceschini L.M."/>
            <person name="Leite T.F."/>
            <person name="Margarido G.R.A."/>
            <person name="Almeida C.A."/>
            <person name="Ferrarezi J.A."/>
            <person name="Labate C.A."/>
        </authorList>
    </citation>
    <scope>NUCLEOTIDE SEQUENCE</scope>
    <source>
        <strain evidence="2">MF-1</strain>
    </source>
</reference>
<evidence type="ECO:0000313" key="3">
    <source>
        <dbReference type="Proteomes" id="UP000765509"/>
    </source>
</evidence>